<evidence type="ECO:0000313" key="1">
    <source>
        <dbReference type="EMBL" id="MPM68955.1"/>
    </source>
</evidence>
<comment type="caution">
    <text evidence="1">The sequence shown here is derived from an EMBL/GenBank/DDBJ whole genome shotgun (WGS) entry which is preliminary data.</text>
</comment>
<gene>
    <name evidence="1" type="ORF">SDC9_115892</name>
</gene>
<sequence>MRWVQINRHLGRLIIGAAGPVAFEAHIADHFPFQEDSIALVGPNPKVQNFFHLVGCDLLGREGGRRVCHIIIINIGCSSDISL</sequence>
<reference evidence="1" key="1">
    <citation type="submission" date="2019-08" db="EMBL/GenBank/DDBJ databases">
        <authorList>
            <person name="Kucharzyk K."/>
            <person name="Murdoch R.W."/>
            <person name="Higgins S."/>
            <person name="Loffler F."/>
        </authorList>
    </citation>
    <scope>NUCLEOTIDE SEQUENCE</scope>
</reference>
<protein>
    <submittedName>
        <fullName evidence="1">Uncharacterized protein</fullName>
    </submittedName>
</protein>
<proteinExistence type="predicted"/>
<accession>A0A645BUN0</accession>
<organism evidence="1">
    <name type="scientific">bioreactor metagenome</name>
    <dbReference type="NCBI Taxonomy" id="1076179"/>
    <lineage>
        <taxon>unclassified sequences</taxon>
        <taxon>metagenomes</taxon>
        <taxon>ecological metagenomes</taxon>
    </lineage>
</organism>
<name>A0A645BUN0_9ZZZZ</name>
<dbReference type="AlphaFoldDB" id="A0A645BUN0"/>
<dbReference type="EMBL" id="VSSQ01022562">
    <property type="protein sequence ID" value="MPM68955.1"/>
    <property type="molecule type" value="Genomic_DNA"/>
</dbReference>